<proteinExistence type="predicted"/>
<accession>A0A5A7NSY9</accession>
<keyword evidence="2" id="KW-1185">Reference proteome</keyword>
<gene>
    <name evidence="1" type="ORF">NCCP1664_17780</name>
</gene>
<evidence type="ECO:0000313" key="2">
    <source>
        <dbReference type="Proteomes" id="UP000325307"/>
    </source>
</evidence>
<dbReference type="EMBL" id="BKDJ01000008">
    <property type="protein sequence ID" value="GER23282.1"/>
    <property type="molecule type" value="Genomic_DNA"/>
</dbReference>
<reference evidence="1 2" key="1">
    <citation type="submission" date="2019-09" db="EMBL/GenBank/DDBJ databases">
        <title>Arthrobacter zafarii sp. nov., a moderately thermotolerant and halotolerant actinobacterium isolated from Cholistan desert soil of Pakistan.</title>
        <authorList>
            <person name="Amin A."/>
            <person name="Ahmed I."/>
            <person name="Khalid N."/>
            <person name="Schumann P."/>
            <person name="Busse H.J."/>
            <person name="Khan I.U."/>
            <person name="Li S."/>
            <person name="Li W.J."/>
        </authorList>
    </citation>
    <scope>NUCLEOTIDE SEQUENCE [LARGE SCALE GENOMIC DNA]</scope>
    <source>
        <strain evidence="1 2">NCCP-1664</strain>
    </source>
</reference>
<organism evidence="1 2">
    <name type="scientific">Zafaria cholistanensis</name>
    <dbReference type="NCBI Taxonomy" id="1682741"/>
    <lineage>
        <taxon>Bacteria</taxon>
        <taxon>Bacillati</taxon>
        <taxon>Actinomycetota</taxon>
        <taxon>Actinomycetes</taxon>
        <taxon>Micrococcales</taxon>
        <taxon>Micrococcaceae</taxon>
        <taxon>Zafaria</taxon>
    </lineage>
</organism>
<name>A0A5A7NSY9_9MICC</name>
<evidence type="ECO:0008006" key="3">
    <source>
        <dbReference type="Google" id="ProtNLM"/>
    </source>
</evidence>
<evidence type="ECO:0000313" key="1">
    <source>
        <dbReference type="EMBL" id="GER23282.1"/>
    </source>
</evidence>
<dbReference type="AlphaFoldDB" id="A0A5A7NSY9"/>
<sequence>MGVPGKAVVSKADYASYINSPAWKATRNRYWASKLPTECYVCQAARHPGMHLHHRTYKNLGAERLMDLVPVCQPCHDEIHQLHRSDPAWKHKGLWAATKRVRKLRSSGKKNRP</sequence>
<comment type="caution">
    <text evidence="1">The sequence shown here is derived from an EMBL/GenBank/DDBJ whole genome shotgun (WGS) entry which is preliminary data.</text>
</comment>
<dbReference type="Proteomes" id="UP000325307">
    <property type="component" value="Unassembled WGS sequence"/>
</dbReference>
<protein>
    <recommendedName>
        <fullName evidence="3">HNH endonuclease</fullName>
    </recommendedName>
</protein>